<dbReference type="EMBL" id="JACEFO010001905">
    <property type="protein sequence ID" value="KAF8694470.1"/>
    <property type="molecule type" value="Genomic_DNA"/>
</dbReference>
<evidence type="ECO:0000313" key="1">
    <source>
        <dbReference type="EMBL" id="KAF8694470.1"/>
    </source>
</evidence>
<proteinExistence type="predicted"/>
<dbReference type="AlphaFoldDB" id="A0A835EKN2"/>
<gene>
    <name evidence="1" type="ORF">HU200_038214</name>
</gene>
<protein>
    <submittedName>
        <fullName evidence="1">Uncharacterized protein</fullName>
    </submittedName>
</protein>
<reference evidence="1" key="1">
    <citation type="submission" date="2020-07" db="EMBL/GenBank/DDBJ databases">
        <title>Genome sequence and genetic diversity analysis of an under-domesticated orphan crop, white fonio (Digitaria exilis).</title>
        <authorList>
            <person name="Bennetzen J.L."/>
            <person name="Chen S."/>
            <person name="Ma X."/>
            <person name="Wang X."/>
            <person name="Yssel A.E.J."/>
            <person name="Chaluvadi S.R."/>
            <person name="Johnson M."/>
            <person name="Gangashetty P."/>
            <person name="Hamidou F."/>
            <person name="Sanogo M.D."/>
            <person name="Zwaenepoel A."/>
            <person name="Wallace J."/>
            <person name="Van De Peer Y."/>
            <person name="Van Deynze A."/>
        </authorList>
    </citation>
    <scope>NUCLEOTIDE SEQUENCE</scope>
    <source>
        <tissue evidence="1">Leaves</tissue>
    </source>
</reference>
<sequence length="64" mass="7727">MTSRKQIKKESRKAFDSMVVLVTWSIWLERNARTFNRQERTAMQLVEHIMEEANIWPEARYTAL</sequence>
<name>A0A835EKN2_9POAL</name>
<evidence type="ECO:0000313" key="2">
    <source>
        <dbReference type="Proteomes" id="UP000636709"/>
    </source>
</evidence>
<dbReference type="OrthoDB" id="686619at2759"/>
<dbReference type="Proteomes" id="UP000636709">
    <property type="component" value="Unassembled WGS sequence"/>
</dbReference>
<accession>A0A835EKN2</accession>
<keyword evidence="2" id="KW-1185">Reference proteome</keyword>
<comment type="caution">
    <text evidence="1">The sequence shown here is derived from an EMBL/GenBank/DDBJ whole genome shotgun (WGS) entry which is preliminary data.</text>
</comment>
<organism evidence="1 2">
    <name type="scientific">Digitaria exilis</name>
    <dbReference type="NCBI Taxonomy" id="1010633"/>
    <lineage>
        <taxon>Eukaryota</taxon>
        <taxon>Viridiplantae</taxon>
        <taxon>Streptophyta</taxon>
        <taxon>Embryophyta</taxon>
        <taxon>Tracheophyta</taxon>
        <taxon>Spermatophyta</taxon>
        <taxon>Magnoliopsida</taxon>
        <taxon>Liliopsida</taxon>
        <taxon>Poales</taxon>
        <taxon>Poaceae</taxon>
        <taxon>PACMAD clade</taxon>
        <taxon>Panicoideae</taxon>
        <taxon>Panicodae</taxon>
        <taxon>Paniceae</taxon>
        <taxon>Anthephorinae</taxon>
        <taxon>Digitaria</taxon>
    </lineage>
</organism>